<dbReference type="AlphaFoldDB" id="V5YP09"/>
<keyword evidence="1" id="KW-0614">Plasmid</keyword>
<proteinExistence type="predicted"/>
<reference evidence="1" key="1">
    <citation type="journal article" date="2014" name="Microbiology">
        <title>A 2,4-dichlorophenoxyacetic acid degradation plasmid pM7012 discloses distribution of an unclassified megaplasmid group across bacterial species.</title>
        <authorList>
            <person name="Sakai Y."/>
            <person name="Ogawa N."/>
            <person name="Shimomura Y."/>
            <person name="Fujii T."/>
        </authorList>
    </citation>
    <scope>NUCLEOTIDE SEQUENCE</scope>
    <source>
        <strain evidence="1">M701</strain>
    </source>
</reference>
<evidence type="ECO:0000313" key="1">
    <source>
        <dbReference type="EMBL" id="BAO18984.1"/>
    </source>
</evidence>
<dbReference type="RefSeq" id="WP_023842527.1">
    <property type="nucleotide sequence ID" value="NC_022995.1"/>
</dbReference>
<name>V5YP09_9BURK</name>
<sequence>MVDSNRTIYILFDDDGRFLGGPYAGQAGLNISALASEFRTEKYAKAEQDEDDYCFFNSDEFPAWLVQRGLLTLMEAECVTAVVDTSGENRYSPKHWPTCPSCGVGRGDTAMGRVLHELNRVDWHRQCMECGHTWEHHDTAYYSDRPMLDDDGRCIDSGCVPYSISQAGELPIEEVINVCRECGWSEGYGIDTHNGIAAAHQLGLTMSPWRGMRVAGKLTLRKLFEQLDPACHYIIATKGHWLAVVRGENRDQADTHLRSEVLDCWEVRRAGG</sequence>
<geneLocation type="plasmid" evidence="1">
    <name>pM7012</name>
</geneLocation>
<dbReference type="EMBL" id="AB853026">
    <property type="protein sequence ID" value="BAO18984.1"/>
    <property type="molecule type" value="Genomic_DNA"/>
</dbReference>
<organism evidence="1">
    <name type="scientific">Burkholderia sp. M701</name>
    <dbReference type="NCBI Taxonomy" id="326454"/>
    <lineage>
        <taxon>Bacteria</taxon>
        <taxon>Pseudomonadati</taxon>
        <taxon>Pseudomonadota</taxon>
        <taxon>Betaproteobacteria</taxon>
        <taxon>Burkholderiales</taxon>
        <taxon>Burkholderiaceae</taxon>
        <taxon>Burkholderia</taxon>
    </lineage>
</organism>
<protein>
    <submittedName>
        <fullName evidence="1">Uncharacterized protein</fullName>
    </submittedName>
</protein>
<accession>V5YP09</accession>
<reference evidence="1" key="2">
    <citation type="submission" date="2024-06" db="EMBL/GenBank/DDBJ databases">
        <authorList>
            <person name="Sakai Y."/>
            <person name="Fujii T."/>
        </authorList>
    </citation>
    <scope>NUCLEOTIDE SEQUENCE</scope>
    <source>
        <strain evidence="1">M701</strain>
        <plasmid evidence="1">pM7012</plasmid>
    </source>
</reference>